<dbReference type="EMBL" id="MIJE01000031">
    <property type="protein sequence ID" value="OEF96641.1"/>
    <property type="molecule type" value="Genomic_DNA"/>
</dbReference>
<reference evidence="3 4" key="1">
    <citation type="submission" date="2016-09" db="EMBL/GenBank/DDBJ databases">
        <title>Draft genome sequence for the type strain of Desulfuribacillus alkaliarsenatis AHT28, an obligately anaerobic, sulfidogenic bacterium isolated from Russian soda lake sediments.</title>
        <authorList>
            <person name="Abin C.A."/>
            <person name="Hollibaugh J.T."/>
        </authorList>
    </citation>
    <scope>NUCLEOTIDE SEQUENCE [LARGE SCALE GENOMIC DNA]</scope>
    <source>
        <strain evidence="3 4">AHT28</strain>
    </source>
</reference>
<dbReference type="SUPFAM" id="SSF51445">
    <property type="entry name" value="(Trans)glycosidases"/>
    <property type="match status" value="1"/>
</dbReference>
<comment type="caution">
    <text evidence="3">The sequence shown here is derived from an EMBL/GenBank/DDBJ whole genome shotgun (WGS) entry which is preliminary data.</text>
</comment>
<organism evidence="3 4">
    <name type="scientific">Desulfuribacillus alkaliarsenatis</name>
    <dbReference type="NCBI Taxonomy" id="766136"/>
    <lineage>
        <taxon>Bacteria</taxon>
        <taxon>Bacillati</taxon>
        <taxon>Bacillota</taxon>
        <taxon>Desulfuribacillia</taxon>
        <taxon>Desulfuribacillales</taxon>
        <taxon>Desulfuribacillaceae</taxon>
        <taxon>Desulfuribacillus</taxon>
    </lineage>
</organism>
<feature type="transmembrane region" description="Helical" evidence="1">
    <location>
        <begin position="12"/>
        <end position="35"/>
    </location>
</feature>
<dbReference type="InterPro" id="IPR003646">
    <property type="entry name" value="SH3-like_bac-type"/>
</dbReference>
<keyword evidence="1" id="KW-0812">Transmembrane</keyword>
<dbReference type="InterPro" id="IPR036582">
    <property type="entry name" value="Mao_N_sf"/>
</dbReference>
<dbReference type="GO" id="GO:0008061">
    <property type="term" value="F:chitin binding"/>
    <property type="evidence" value="ECO:0007669"/>
    <property type="project" value="InterPro"/>
</dbReference>
<dbReference type="Pfam" id="PF07833">
    <property type="entry name" value="Cu_amine_oxidN1"/>
    <property type="match status" value="1"/>
</dbReference>
<dbReference type="InterPro" id="IPR011583">
    <property type="entry name" value="Chitinase_II/V-like_cat"/>
</dbReference>
<dbReference type="Pfam" id="PF08239">
    <property type="entry name" value="SH3_3"/>
    <property type="match status" value="1"/>
</dbReference>
<dbReference type="Gene3D" id="3.20.20.80">
    <property type="entry name" value="Glycosidases"/>
    <property type="match status" value="1"/>
</dbReference>
<dbReference type="Gene3D" id="3.10.50.10">
    <property type="match status" value="1"/>
</dbReference>
<dbReference type="PROSITE" id="PS51910">
    <property type="entry name" value="GH18_2"/>
    <property type="match status" value="1"/>
</dbReference>
<accession>A0A1E5G1A1</accession>
<dbReference type="Proteomes" id="UP000094296">
    <property type="component" value="Unassembled WGS sequence"/>
</dbReference>
<dbReference type="GO" id="GO:0005975">
    <property type="term" value="P:carbohydrate metabolic process"/>
    <property type="evidence" value="ECO:0007669"/>
    <property type="project" value="InterPro"/>
</dbReference>
<keyword evidence="1" id="KW-1133">Transmembrane helix</keyword>
<dbReference type="InterPro" id="IPR017853">
    <property type="entry name" value="GH"/>
</dbReference>
<dbReference type="AlphaFoldDB" id="A0A1E5G1A1"/>
<keyword evidence="4" id="KW-1185">Reference proteome</keyword>
<dbReference type="STRING" id="766136.BHF68_07430"/>
<dbReference type="PANTHER" id="PTHR46066:SF2">
    <property type="entry name" value="CHITINASE DOMAIN-CONTAINING PROTEIN 1"/>
    <property type="match status" value="1"/>
</dbReference>
<evidence type="ECO:0000313" key="4">
    <source>
        <dbReference type="Proteomes" id="UP000094296"/>
    </source>
</evidence>
<dbReference type="InterPro" id="IPR029070">
    <property type="entry name" value="Chitinase_insertion_sf"/>
</dbReference>
<dbReference type="SUPFAM" id="SSF55383">
    <property type="entry name" value="Copper amine oxidase, domain N"/>
    <property type="match status" value="1"/>
</dbReference>
<dbReference type="Pfam" id="PF00704">
    <property type="entry name" value="Glyco_hydro_18"/>
    <property type="match status" value="1"/>
</dbReference>
<protein>
    <recommendedName>
        <fullName evidence="2">GH18 domain-containing protein</fullName>
    </recommendedName>
</protein>
<proteinExistence type="predicted"/>
<feature type="domain" description="GH18" evidence="2">
    <location>
        <begin position="249"/>
        <end position="567"/>
    </location>
</feature>
<sequence length="575" mass="66528">MQRKTHKQSLPWHIIITMLLITSFITFGVFAWVYLVPNYEEIRVYSLDEVTTIFDHEKLEEIDVQIIDGTPYLSYTIMKELFDPYLHWDEGNQLLIMTTETQVIELKTEQLTAFFNSEPVDLEVPVRLIEETPYLPLEFFASYYSIKPRYVESTNTLIIESIGIPVQKGRVNVEEALVRLDAHIKEPIVARLNTNAEVDIIGQKGNWYQVQTREGIFGFVNKSDIQLAGIQMHKAAEEARHVPWKPLGGKINLTWEHVHRATPNPADIPLMPGVNVISPTWFYLKDADGNVSGSKASIDYVDWAHDQGIHVWALYDNQFDPDLTGEFLRNPEARKRSIRQLLGYAELYKLDGINIDFENVYYEDKDYLTQYVRELTPYLREQGLVVSIDVTILSSSPNWSMVYDRVAYADTVDYVMVMTYDEHWGSSPVAGSVASLPWVERGLQGVLQQVPKDKLILGVPFYTRVWKEEAQAVGSIKVSSRAVSMQLAWNIIEENNATVTFDDKAMQYYAEYFDGNDRYRIWLETVESMEERVKLVRKYDLAGIASWRRGFELPEIWETIQTFLEKQPKELVLED</sequence>
<gene>
    <name evidence="3" type="ORF">BHF68_07430</name>
</gene>
<dbReference type="SMART" id="SM00636">
    <property type="entry name" value="Glyco_18"/>
    <property type="match status" value="1"/>
</dbReference>
<dbReference type="Gene3D" id="3.30.457.10">
    <property type="entry name" value="Copper amine oxidase-like, N-terminal domain"/>
    <property type="match status" value="1"/>
</dbReference>
<dbReference type="PANTHER" id="PTHR46066">
    <property type="entry name" value="CHITINASE DOMAIN-CONTAINING PROTEIN 1 FAMILY MEMBER"/>
    <property type="match status" value="1"/>
</dbReference>
<evidence type="ECO:0000313" key="3">
    <source>
        <dbReference type="EMBL" id="OEF96641.1"/>
    </source>
</evidence>
<evidence type="ECO:0000259" key="2">
    <source>
        <dbReference type="PROSITE" id="PS51910"/>
    </source>
</evidence>
<dbReference type="InterPro" id="IPR012854">
    <property type="entry name" value="Cu_amine_oxidase-like_N"/>
</dbReference>
<dbReference type="Gene3D" id="2.30.30.40">
    <property type="entry name" value="SH3 Domains"/>
    <property type="match status" value="1"/>
</dbReference>
<keyword evidence="1" id="KW-0472">Membrane</keyword>
<evidence type="ECO:0000256" key="1">
    <source>
        <dbReference type="SAM" id="Phobius"/>
    </source>
</evidence>
<dbReference type="InterPro" id="IPR001223">
    <property type="entry name" value="Glyco_hydro18_cat"/>
</dbReference>
<name>A0A1E5G1A1_9FIRM</name>